<dbReference type="Pfam" id="PF13432">
    <property type="entry name" value="TPR_16"/>
    <property type="match status" value="1"/>
</dbReference>
<dbReference type="InterPro" id="IPR019734">
    <property type="entry name" value="TPR_rpt"/>
</dbReference>
<protein>
    <submittedName>
        <fullName evidence="2">Tetratricopeptide repeat protein</fullName>
    </submittedName>
</protein>
<dbReference type="InterPro" id="IPR011990">
    <property type="entry name" value="TPR-like_helical_dom_sf"/>
</dbReference>
<dbReference type="SMART" id="SM00028">
    <property type="entry name" value="TPR"/>
    <property type="match status" value="4"/>
</dbReference>
<reference evidence="3" key="1">
    <citation type="submission" date="2016-10" db="EMBL/GenBank/DDBJ databases">
        <title>Comparative genomics uncovers the prolific and rare metabolic potential of the cyanobacterial genus Moorea.</title>
        <authorList>
            <person name="Leao T."/>
            <person name="Castelao G."/>
            <person name="Korobeynikov A."/>
            <person name="Monroe E.A."/>
            <person name="Podell S."/>
            <person name="Glukhov E."/>
            <person name="Allen E."/>
            <person name="Gerwick W.H."/>
            <person name="Gerwick L."/>
        </authorList>
    </citation>
    <scope>NUCLEOTIDE SEQUENCE [LARGE SCALE GENOMIC DNA]</scope>
    <source>
        <strain evidence="3">JHB</strain>
    </source>
</reference>
<dbReference type="AlphaFoldDB" id="A0A1D9FUV9"/>
<keyword evidence="1" id="KW-0802">TPR repeat</keyword>
<name>A0A1D9FUV9_MOOP1</name>
<dbReference type="EMBL" id="CP017708">
    <property type="protein sequence ID" value="AOY79172.2"/>
    <property type="molecule type" value="Genomic_DNA"/>
</dbReference>
<dbReference type="SUPFAM" id="SSF48452">
    <property type="entry name" value="TPR-like"/>
    <property type="match status" value="1"/>
</dbReference>
<dbReference type="PANTHER" id="PTHR44366:SF1">
    <property type="entry name" value="UDP-N-ACETYLGLUCOSAMINE--PEPTIDE N-ACETYLGLUCOSAMINYLTRANSFERASE 110 KDA SUBUNIT"/>
    <property type="match status" value="1"/>
</dbReference>
<feature type="repeat" description="TPR" evidence="1">
    <location>
        <begin position="328"/>
        <end position="361"/>
    </location>
</feature>
<dbReference type="GO" id="GO:0097363">
    <property type="term" value="F:protein O-acetylglucosaminyltransferase activity"/>
    <property type="evidence" value="ECO:0007669"/>
    <property type="project" value="TreeGrafter"/>
</dbReference>
<dbReference type="Pfam" id="PF13414">
    <property type="entry name" value="TPR_11"/>
    <property type="match status" value="1"/>
</dbReference>
<sequence length="461" mass="52715">MSSQLMPGETPNNNSAMSELESAIQGYTDALTKLEDTSWPGTIPFWQIYLFKWAVKSQSYSLMRYISSKVGSSRSPSKEIVLEVLTARDTVQAKLSNQSQIPTGSLIKVNGLDNRLKQETNKITTVVDLTEWHSILNPKVDAWWWFFKPPKHRWDYLDWLWKILTVVFLTSSLSLTVDISSRFLSGGPDTVGAFVTATQSVLTLLAGRSALTKPGQESIKRALTRLNIPKYFWEEVSCGIAFSILLISVTFRLSLPQIAVFYKNLGDRYIFEKSPPQFAAAISSYKRALFLNPDYVEPHYKLGLVYEELQENKKALSEYKIAVQDDFEVAYNNLGRMYILDKKYYQASSLLLRGLDLNENDEVRYYLLKNLGWARLKQNRYAEAKRHLQDAITLDKEKAPAYCLLAQVLEEEGDNNTAIIINNWVSCLGYSSSYNIDQDKWIDQARQRLETGLTKQLPNKQ</sequence>
<dbReference type="Gene3D" id="1.25.40.10">
    <property type="entry name" value="Tetratricopeptide repeat domain"/>
    <property type="match status" value="1"/>
</dbReference>
<dbReference type="InterPro" id="IPR037919">
    <property type="entry name" value="OGT"/>
</dbReference>
<dbReference type="GO" id="GO:0006493">
    <property type="term" value="P:protein O-linked glycosylation"/>
    <property type="evidence" value="ECO:0007669"/>
    <property type="project" value="InterPro"/>
</dbReference>
<dbReference type="PANTHER" id="PTHR44366">
    <property type="entry name" value="UDP-N-ACETYLGLUCOSAMINE--PEPTIDE N-ACETYLGLUCOSAMINYLTRANSFERASE 110 KDA SUBUNIT"/>
    <property type="match status" value="1"/>
</dbReference>
<evidence type="ECO:0000256" key="1">
    <source>
        <dbReference type="PROSITE-ProRule" id="PRU00339"/>
    </source>
</evidence>
<evidence type="ECO:0000313" key="3">
    <source>
        <dbReference type="Proteomes" id="UP000176944"/>
    </source>
</evidence>
<gene>
    <name evidence="2" type="ORF">BJP36_03835</name>
</gene>
<evidence type="ECO:0000313" key="2">
    <source>
        <dbReference type="EMBL" id="AOY79172.2"/>
    </source>
</evidence>
<proteinExistence type="predicted"/>
<accession>A0A1D9FUV9</accession>
<organism evidence="2 3">
    <name type="scientific">Moorena producens (strain JHB)</name>
    <dbReference type="NCBI Taxonomy" id="1454205"/>
    <lineage>
        <taxon>Bacteria</taxon>
        <taxon>Bacillati</taxon>
        <taxon>Cyanobacteriota</taxon>
        <taxon>Cyanophyceae</taxon>
        <taxon>Coleofasciculales</taxon>
        <taxon>Coleofasciculaceae</taxon>
        <taxon>Moorena</taxon>
    </lineage>
</organism>
<dbReference type="Proteomes" id="UP000176944">
    <property type="component" value="Chromosome"/>
</dbReference>
<dbReference type="PROSITE" id="PS50005">
    <property type="entry name" value="TPR"/>
    <property type="match status" value="1"/>
</dbReference>